<accession>A0A4S9UI52</accession>
<dbReference type="AlphaFoldDB" id="A0A4S9UI52"/>
<sequence length="129" mass="14498">MSSKSATTNPGFVEWTLNDFEEIKKVDKKKMRLTFQRRNSLPRRSTIGSIDSVLSYDSASSGDPHTSIMQRIKALDCEFYDQEDREAFEELCKPASAPVFRMPFRPRDLGIGSPIADLDIGPPLAELEG</sequence>
<reference evidence="1 2" key="1">
    <citation type="submission" date="2018-10" db="EMBL/GenBank/DDBJ databases">
        <title>Fifty Aureobasidium pullulans genomes reveal a recombining polyextremotolerant generalist.</title>
        <authorList>
            <person name="Gostincar C."/>
            <person name="Turk M."/>
            <person name="Zajc J."/>
            <person name="Gunde-Cimerman N."/>
        </authorList>
    </citation>
    <scope>NUCLEOTIDE SEQUENCE [LARGE SCALE GENOMIC DNA]</scope>
    <source>
        <strain evidence="1 2">EXF-4256</strain>
    </source>
</reference>
<evidence type="ECO:0000313" key="2">
    <source>
        <dbReference type="Proteomes" id="UP000305064"/>
    </source>
</evidence>
<comment type="caution">
    <text evidence="1">The sequence shown here is derived from an EMBL/GenBank/DDBJ whole genome shotgun (WGS) entry which is preliminary data.</text>
</comment>
<organism evidence="1 2">
    <name type="scientific">Aureobasidium pullulans</name>
    <name type="common">Black yeast</name>
    <name type="synonym">Pullularia pullulans</name>
    <dbReference type="NCBI Taxonomy" id="5580"/>
    <lineage>
        <taxon>Eukaryota</taxon>
        <taxon>Fungi</taxon>
        <taxon>Dikarya</taxon>
        <taxon>Ascomycota</taxon>
        <taxon>Pezizomycotina</taxon>
        <taxon>Dothideomycetes</taxon>
        <taxon>Dothideomycetidae</taxon>
        <taxon>Dothideales</taxon>
        <taxon>Saccotheciaceae</taxon>
        <taxon>Aureobasidium</taxon>
    </lineage>
</organism>
<protein>
    <submittedName>
        <fullName evidence="1">Uncharacterized protein</fullName>
    </submittedName>
</protein>
<proteinExistence type="predicted"/>
<evidence type="ECO:0000313" key="1">
    <source>
        <dbReference type="EMBL" id="THY70863.1"/>
    </source>
</evidence>
<dbReference type="EMBL" id="QZBJ01000068">
    <property type="protein sequence ID" value="THY70863.1"/>
    <property type="molecule type" value="Genomic_DNA"/>
</dbReference>
<name>A0A4S9UI52_AURPU</name>
<dbReference type="Proteomes" id="UP000305064">
    <property type="component" value="Unassembled WGS sequence"/>
</dbReference>
<gene>
    <name evidence="1" type="ORF">D6C94_08209</name>
</gene>